<protein>
    <submittedName>
        <fullName evidence="7">Uncharacterized protein</fullName>
    </submittedName>
</protein>
<sequence length="104" mass="11432">MFTGDGDRNMILGTSFFVTPSDSVVVIAANAKELIMYFKNSFKGLARSMPTSGTLDRVAEKFNLSFFEFTNICLTIFMGKTKVQMALFCAISVSYASLILLAAF</sequence>
<organism evidence="7 8">
    <name type="scientific">Vicia faba</name>
    <name type="common">Broad bean</name>
    <name type="synonym">Faba vulgaris</name>
    <dbReference type="NCBI Taxonomy" id="3906"/>
    <lineage>
        <taxon>Eukaryota</taxon>
        <taxon>Viridiplantae</taxon>
        <taxon>Streptophyta</taxon>
        <taxon>Embryophyta</taxon>
        <taxon>Tracheophyta</taxon>
        <taxon>Spermatophyta</taxon>
        <taxon>Magnoliopsida</taxon>
        <taxon>eudicotyledons</taxon>
        <taxon>Gunneridae</taxon>
        <taxon>Pentapetalae</taxon>
        <taxon>rosids</taxon>
        <taxon>fabids</taxon>
        <taxon>Fabales</taxon>
        <taxon>Fabaceae</taxon>
        <taxon>Papilionoideae</taxon>
        <taxon>50 kb inversion clade</taxon>
        <taxon>NPAAA clade</taxon>
        <taxon>Hologalegina</taxon>
        <taxon>IRL clade</taxon>
        <taxon>Fabeae</taxon>
        <taxon>Vicia</taxon>
    </lineage>
</organism>
<keyword evidence="6" id="KW-0472">Membrane</keyword>
<evidence type="ECO:0000256" key="3">
    <source>
        <dbReference type="ARBA" id="ARBA00022842"/>
    </source>
</evidence>
<keyword evidence="4" id="KW-0413">Isomerase</keyword>
<feature type="transmembrane region" description="Helical" evidence="6">
    <location>
        <begin position="85"/>
        <end position="103"/>
    </location>
</feature>
<dbReference type="PANTHER" id="PTHR22573">
    <property type="entry name" value="PHOSPHOHEXOMUTASE FAMILY MEMBER"/>
    <property type="match status" value="1"/>
</dbReference>
<name>A0AAV1B8D2_VICFA</name>
<dbReference type="GO" id="GO:0046872">
    <property type="term" value="F:metal ion binding"/>
    <property type="evidence" value="ECO:0007669"/>
    <property type="project" value="UniProtKB-KW"/>
</dbReference>
<evidence type="ECO:0000313" key="8">
    <source>
        <dbReference type="Proteomes" id="UP001157006"/>
    </source>
</evidence>
<dbReference type="InterPro" id="IPR045244">
    <property type="entry name" value="PGM"/>
</dbReference>
<evidence type="ECO:0000256" key="4">
    <source>
        <dbReference type="ARBA" id="ARBA00023235"/>
    </source>
</evidence>
<evidence type="ECO:0000256" key="5">
    <source>
        <dbReference type="ARBA" id="ARBA00023277"/>
    </source>
</evidence>
<dbReference type="SUPFAM" id="SSF53738">
    <property type="entry name" value="Phosphoglucomutase, first 3 domains"/>
    <property type="match status" value="1"/>
</dbReference>
<dbReference type="AlphaFoldDB" id="A0AAV1B8D2"/>
<dbReference type="GO" id="GO:0004614">
    <property type="term" value="F:phosphoglucomutase activity"/>
    <property type="evidence" value="ECO:0007669"/>
    <property type="project" value="InterPro"/>
</dbReference>
<accession>A0AAV1B8D2</accession>
<proteinExistence type="predicted"/>
<comment type="cofactor">
    <cofactor evidence="1">
        <name>Mg(2+)</name>
        <dbReference type="ChEBI" id="CHEBI:18420"/>
    </cofactor>
</comment>
<evidence type="ECO:0000256" key="6">
    <source>
        <dbReference type="SAM" id="Phobius"/>
    </source>
</evidence>
<reference evidence="7 8" key="1">
    <citation type="submission" date="2023-01" db="EMBL/GenBank/DDBJ databases">
        <authorList>
            <person name="Kreplak J."/>
        </authorList>
    </citation>
    <scope>NUCLEOTIDE SEQUENCE [LARGE SCALE GENOMIC DNA]</scope>
</reference>
<dbReference type="PANTHER" id="PTHR22573:SF59">
    <property type="entry name" value="PHOSPHOGLUCOMUTASE, CHLOROPLASTIC"/>
    <property type="match status" value="1"/>
</dbReference>
<gene>
    <name evidence="7" type="ORF">VFH_VI087960</name>
</gene>
<dbReference type="InterPro" id="IPR016055">
    <property type="entry name" value="A-D-PHexomutase_a/b/a-I/II/III"/>
</dbReference>
<keyword evidence="6" id="KW-0812">Transmembrane</keyword>
<keyword evidence="8" id="KW-1185">Reference proteome</keyword>
<keyword evidence="3" id="KW-0460">Magnesium</keyword>
<dbReference type="GO" id="GO:0005829">
    <property type="term" value="C:cytosol"/>
    <property type="evidence" value="ECO:0007669"/>
    <property type="project" value="TreeGrafter"/>
</dbReference>
<keyword evidence="2" id="KW-0479">Metal-binding</keyword>
<keyword evidence="6" id="KW-1133">Transmembrane helix</keyword>
<keyword evidence="5" id="KW-0119">Carbohydrate metabolism</keyword>
<dbReference type="EMBL" id="OX451741">
    <property type="protein sequence ID" value="CAI8617682.1"/>
    <property type="molecule type" value="Genomic_DNA"/>
</dbReference>
<dbReference type="Proteomes" id="UP001157006">
    <property type="component" value="Chromosome 6"/>
</dbReference>
<evidence type="ECO:0000256" key="2">
    <source>
        <dbReference type="ARBA" id="ARBA00022723"/>
    </source>
</evidence>
<dbReference type="GO" id="GO:0005975">
    <property type="term" value="P:carbohydrate metabolic process"/>
    <property type="evidence" value="ECO:0007669"/>
    <property type="project" value="InterPro"/>
</dbReference>
<evidence type="ECO:0000256" key="1">
    <source>
        <dbReference type="ARBA" id="ARBA00001946"/>
    </source>
</evidence>
<evidence type="ECO:0000313" key="7">
    <source>
        <dbReference type="EMBL" id="CAI8617682.1"/>
    </source>
</evidence>
<dbReference type="Gene3D" id="3.40.120.10">
    <property type="entry name" value="Alpha-D-Glucose-1,6-Bisphosphate, subunit A, domain 3"/>
    <property type="match status" value="1"/>
</dbReference>